<sequence>MATTTPTALSTSLPTPPNFAFAHAPALELRQPAAAHDDPATLTNTVFSHTGIASFSNPLTYTSAGTPTLTTSTSVAISSATTLSSSLTDVTTVSHSSEQHSSSSASSAGTASATAASTSATTTAGSSNAALAPSIGAGKAVALVCALAGLVACGF</sequence>
<keyword evidence="2" id="KW-1185">Reference proteome</keyword>
<dbReference type="AlphaFoldDB" id="A0A6A6PMW6"/>
<dbReference type="RefSeq" id="XP_033588018.1">
    <property type="nucleotide sequence ID" value="XM_033734225.1"/>
</dbReference>
<dbReference type="Proteomes" id="UP000799767">
    <property type="component" value="Unassembled WGS sequence"/>
</dbReference>
<proteinExistence type="predicted"/>
<evidence type="ECO:0000313" key="2">
    <source>
        <dbReference type="Proteomes" id="UP000799767"/>
    </source>
</evidence>
<accession>A0A6A6PMW6</accession>
<name>A0A6A6PMW6_9PEZI</name>
<protein>
    <submittedName>
        <fullName evidence="1">Uncharacterized protein</fullName>
    </submittedName>
</protein>
<organism evidence="1 2">
    <name type="scientific">Neohortaea acidophila</name>
    <dbReference type="NCBI Taxonomy" id="245834"/>
    <lineage>
        <taxon>Eukaryota</taxon>
        <taxon>Fungi</taxon>
        <taxon>Dikarya</taxon>
        <taxon>Ascomycota</taxon>
        <taxon>Pezizomycotina</taxon>
        <taxon>Dothideomycetes</taxon>
        <taxon>Dothideomycetidae</taxon>
        <taxon>Mycosphaerellales</taxon>
        <taxon>Teratosphaeriaceae</taxon>
        <taxon>Neohortaea</taxon>
    </lineage>
</organism>
<reference evidence="1" key="1">
    <citation type="journal article" date="2020" name="Stud. Mycol.">
        <title>101 Dothideomycetes genomes: a test case for predicting lifestyles and emergence of pathogens.</title>
        <authorList>
            <person name="Haridas S."/>
            <person name="Albert R."/>
            <person name="Binder M."/>
            <person name="Bloem J."/>
            <person name="Labutti K."/>
            <person name="Salamov A."/>
            <person name="Andreopoulos B."/>
            <person name="Baker S."/>
            <person name="Barry K."/>
            <person name="Bills G."/>
            <person name="Bluhm B."/>
            <person name="Cannon C."/>
            <person name="Castanera R."/>
            <person name="Culley D."/>
            <person name="Daum C."/>
            <person name="Ezra D."/>
            <person name="Gonzalez J."/>
            <person name="Henrissat B."/>
            <person name="Kuo A."/>
            <person name="Liang C."/>
            <person name="Lipzen A."/>
            <person name="Lutzoni F."/>
            <person name="Magnuson J."/>
            <person name="Mondo S."/>
            <person name="Nolan M."/>
            <person name="Ohm R."/>
            <person name="Pangilinan J."/>
            <person name="Park H.-J."/>
            <person name="Ramirez L."/>
            <person name="Alfaro M."/>
            <person name="Sun H."/>
            <person name="Tritt A."/>
            <person name="Yoshinaga Y."/>
            <person name="Zwiers L.-H."/>
            <person name="Turgeon B."/>
            <person name="Goodwin S."/>
            <person name="Spatafora J."/>
            <person name="Crous P."/>
            <person name="Grigoriev I."/>
        </authorList>
    </citation>
    <scope>NUCLEOTIDE SEQUENCE</scope>
    <source>
        <strain evidence="1">CBS 113389</strain>
    </source>
</reference>
<dbReference type="EMBL" id="MU001638">
    <property type="protein sequence ID" value="KAF2481448.1"/>
    <property type="molecule type" value="Genomic_DNA"/>
</dbReference>
<evidence type="ECO:0000313" key="1">
    <source>
        <dbReference type="EMBL" id="KAF2481448.1"/>
    </source>
</evidence>
<gene>
    <name evidence="1" type="ORF">BDY17DRAFT_301362</name>
</gene>
<dbReference type="GeneID" id="54475227"/>